<organism evidence="2 3">
    <name type="scientific">Candidatus Buchananbacteria bacterium RIFCSPHIGHO2_01_FULL_47_11b</name>
    <dbReference type="NCBI Taxonomy" id="1797537"/>
    <lineage>
        <taxon>Bacteria</taxon>
        <taxon>Candidatus Buchananiibacteriota</taxon>
    </lineage>
</organism>
<evidence type="ECO:0000313" key="3">
    <source>
        <dbReference type="Proteomes" id="UP000178385"/>
    </source>
</evidence>
<protein>
    <recommendedName>
        <fullName evidence="1">Glycosyl transferase family 1 domain-containing protein</fullName>
    </recommendedName>
</protein>
<dbReference type="GO" id="GO:0006487">
    <property type="term" value="P:protein N-linked glycosylation"/>
    <property type="evidence" value="ECO:0007669"/>
    <property type="project" value="TreeGrafter"/>
</dbReference>
<evidence type="ECO:0000313" key="2">
    <source>
        <dbReference type="EMBL" id="OGY46182.1"/>
    </source>
</evidence>
<sequence length="342" mass="38959">MSVAEILSESHDVTVLLARGGDEQAVRKKYERAFHLDLSRAHFKQTAIGTHTFFLTKLLETSQYDVLYYLTDGSLFFSLAKRNILHIQFPFAFAQSGLINRVKLWNWHVCNTNSAFTKKVIERWWKIPVPFVHYPYVDSALYLPATKEKIILSVGRFFSGEKSVMHCKRQDIMVKVFRSMVNHGLKGWKLVLIGSIDPGEDNAAYATRVATTAKGYPIKILHNASFDMLKQYYAVSSVYWHAAGFGIDEEKEPTKVEHFGISPLEAMSSEAVPVVVGKGGLKEIVEHGVSGFLWQTEEELAHSTAQLIENHDMMETMGKKARERAKFFSKERFRKTLEEMIG</sequence>
<dbReference type="Pfam" id="PF00534">
    <property type="entry name" value="Glycos_transf_1"/>
    <property type="match status" value="1"/>
</dbReference>
<comment type="caution">
    <text evidence="2">The sequence shown here is derived from an EMBL/GenBank/DDBJ whole genome shotgun (WGS) entry which is preliminary data.</text>
</comment>
<dbReference type="PANTHER" id="PTHR45919:SF1">
    <property type="entry name" value="GDP-MAN:MAN(3)GLCNAC(2)-PP-DOL ALPHA-1,2-MANNOSYLTRANSFERASE"/>
    <property type="match status" value="1"/>
</dbReference>
<dbReference type="Gene3D" id="3.40.50.2000">
    <property type="entry name" value="Glycogen Phosphorylase B"/>
    <property type="match status" value="1"/>
</dbReference>
<evidence type="ECO:0000259" key="1">
    <source>
        <dbReference type="Pfam" id="PF00534"/>
    </source>
</evidence>
<dbReference type="InterPro" id="IPR001296">
    <property type="entry name" value="Glyco_trans_1"/>
</dbReference>
<name>A0A1G1Y1L9_9BACT</name>
<gene>
    <name evidence="2" type="ORF">A2840_02480</name>
</gene>
<dbReference type="PANTHER" id="PTHR45919">
    <property type="entry name" value="GDP-MAN:MAN(3)GLCNAC(2)-PP-DOL ALPHA-1,2-MANNOSYLTRANSFERASE"/>
    <property type="match status" value="1"/>
</dbReference>
<dbReference type="AlphaFoldDB" id="A0A1G1Y1L9"/>
<dbReference type="InterPro" id="IPR038013">
    <property type="entry name" value="ALG11"/>
</dbReference>
<dbReference type="SUPFAM" id="SSF53756">
    <property type="entry name" value="UDP-Glycosyltransferase/glycogen phosphorylase"/>
    <property type="match status" value="1"/>
</dbReference>
<dbReference type="Proteomes" id="UP000178385">
    <property type="component" value="Unassembled WGS sequence"/>
</dbReference>
<dbReference type="GO" id="GO:0016020">
    <property type="term" value="C:membrane"/>
    <property type="evidence" value="ECO:0007669"/>
    <property type="project" value="TreeGrafter"/>
</dbReference>
<feature type="domain" description="Glycosyl transferase family 1" evidence="1">
    <location>
        <begin position="145"/>
        <end position="324"/>
    </location>
</feature>
<dbReference type="CDD" id="cd03801">
    <property type="entry name" value="GT4_PimA-like"/>
    <property type="match status" value="1"/>
</dbReference>
<proteinExistence type="predicted"/>
<reference evidence="2 3" key="1">
    <citation type="journal article" date="2016" name="Nat. Commun.">
        <title>Thousands of microbial genomes shed light on interconnected biogeochemical processes in an aquifer system.</title>
        <authorList>
            <person name="Anantharaman K."/>
            <person name="Brown C.T."/>
            <person name="Hug L.A."/>
            <person name="Sharon I."/>
            <person name="Castelle C.J."/>
            <person name="Probst A.J."/>
            <person name="Thomas B.C."/>
            <person name="Singh A."/>
            <person name="Wilkins M.J."/>
            <person name="Karaoz U."/>
            <person name="Brodie E.L."/>
            <person name="Williams K.H."/>
            <person name="Hubbard S.S."/>
            <person name="Banfield J.F."/>
        </authorList>
    </citation>
    <scope>NUCLEOTIDE SEQUENCE [LARGE SCALE GENOMIC DNA]</scope>
</reference>
<accession>A0A1G1Y1L9</accession>
<dbReference type="GO" id="GO:0004377">
    <property type="term" value="F:GDP-Man:Man(3)GlcNAc(2)-PP-Dol alpha-1,2-mannosyltransferase activity"/>
    <property type="evidence" value="ECO:0007669"/>
    <property type="project" value="InterPro"/>
</dbReference>
<dbReference type="EMBL" id="MHIG01000035">
    <property type="protein sequence ID" value="OGY46182.1"/>
    <property type="molecule type" value="Genomic_DNA"/>
</dbReference>